<dbReference type="NCBIfam" id="TIGR00027">
    <property type="entry name" value="mthyl_TIGR00027"/>
    <property type="match status" value="1"/>
</dbReference>
<evidence type="ECO:0000256" key="2">
    <source>
        <dbReference type="ARBA" id="ARBA00008138"/>
    </source>
</evidence>
<dbReference type="SUPFAM" id="SSF53335">
    <property type="entry name" value="S-adenosyl-L-methionine-dependent methyltransferases"/>
    <property type="match status" value="1"/>
</dbReference>
<evidence type="ECO:0000256" key="4">
    <source>
        <dbReference type="ARBA" id="ARBA00022679"/>
    </source>
</evidence>
<dbReference type="RefSeq" id="WP_396947833.1">
    <property type="nucleotide sequence ID" value="NZ_JBIRXV010000002.1"/>
</dbReference>
<dbReference type="PANTHER" id="PTHR43619">
    <property type="entry name" value="S-ADENOSYL-L-METHIONINE-DEPENDENT METHYLTRANSFERASE YKTD-RELATED"/>
    <property type="match status" value="1"/>
</dbReference>
<evidence type="ECO:0000256" key="6">
    <source>
        <dbReference type="RuleBase" id="RU362030"/>
    </source>
</evidence>
<dbReference type="Pfam" id="PF04072">
    <property type="entry name" value="LCM"/>
    <property type="match status" value="1"/>
</dbReference>
<evidence type="ECO:0000256" key="5">
    <source>
        <dbReference type="ARBA" id="ARBA00022691"/>
    </source>
</evidence>
<gene>
    <name evidence="7" type="ORF">ACH47G_13200</name>
</gene>
<organism evidence="7 8">
    <name type="scientific">Nocardia beijingensis</name>
    <dbReference type="NCBI Taxonomy" id="95162"/>
    <lineage>
        <taxon>Bacteria</taxon>
        <taxon>Bacillati</taxon>
        <taxon>Actinomycetota</taxon>
        <taxon>Actinomycetes</taxon>
        <taxon>Mycobacteriales</taxon>
        <taxon>Nocardiaceae</taxon>
        <taxon>Nocardia</taxon>
    </lineage>
</organism>
<sequence>MAVARARAHHQVADEPRVFTDPLASRIVGETALGADEFDRGVDEDLARRRRLFIAARSRFADDVVAAAVARGTNQVVVLGAGLDTSAYRNTHENVRFFEVDHPDTQEWKRRRLAETGIAVPPSLTFAPVDFEQSTLAAGLAAAGLDRTRDAVFLWLGVAVYLTRTSVDDTLRYIAGHGAAAEVVFDYVYPLSDAPADGRRARADRVAAVGEPWLSFFTAEEIRSALLSFGFTRVEDHTATELLRGYGVATTAWPADSVPHLVHASTV</sequence>
<dbReference type="GO" id="GO:0032259">
    <property type="term" value="P:methylation"/>
    <property type="evidence" value="ECO:0007669"/>
    <property type="project" value="UniProtKB-KW"/>
</dbReference>
<comment type="function">
    <text evidence="1 6">Exhibits S-adenosyl-L-methionine-dependent methyltransferase activity.</text>
</comment>
<dbReference type="Proteomes" id="UP001611450">
    <property type="component" value="Unassembled WGS sequence"/>
</dbReference>
<keyword evidence="4" id="KW-0808">Transferase</keyword>
<protein>
    <recommendedName>
        <fullName evidence="6">S-adenosyl-L-methionine-dependent methyltransferase</fullName>
        <ecNumber evidence="6">2.1.1.-</ecNumber>
    </recommendedName>
</protein>
<reference evidence="7 8" key="1">
    <citation type="submission" date="2024-10" db="EMBL/GenBank/DDBJ databases">
        <title>The Natural Products Discovery Center: Release of the First 8490 Sequenced Strains for Exploring Actinobacteria Biosynthetic Diversity.</title>
        <authorList>
            <person name="Kalkreuter E."/>
            <person name="Kautsar S.A."/>
            <person name="Yang D."/>
            <person name="Bader C.D."/>
            <person name="Teijaro C.N."/>
            <person name="Fluegel L."/>
            <person name="Davis C.M."/>
            <person name="Simpson J.R."/>
            <person name="Lauterbach L."/>
            <person name="Steele A.D."/>
            <person name="Gui C."/>
            <person name="Meng S."/>
            <person name="Li G."/>
            <person name="Viehrig K."/>
            <person name="Ye F."/>
            <person name="Su P."/>
            <person name="Kiefer A.F."/>
            <person name="Nichols A."/>
            <person name="Cepeda A.J."/>
            <person name="Yan W."/>
            <person name="Fan B."/>
            <person name="Jiang Y."/>
            <person name="Adhikari A."/>
            <person name="Zheng C.-J."/>
            <person name="Schuster L."/>
            <person name="Cowan T.M."/>
            <person name="Smanski M.J."/>
            <person name="Chevrette M.G."/>
            <person name="De Carvalho L.P.S."/>
            <person name="Shen B."/>
        </authorList>
    </citation>
    <scope>NUCLEOTIDE SEQUENCE [LARGE SCALE GENOMIC DNA]</scope>
    <source>
        <strain evidence="7 8">NPDC019626</strain>
    </source>
</reference>
<evidence type="ECO:0000313" key="7">
    <source>
        <dbReference type="EMBL" id="MFI2321437.1"/>
    </source>
</evidence>
<comment type="similarity">
    <text evidence="2 6">Belongs to the UPF0677 family.</text>
</comment>
<proteinExistence type="inferred from homology"/>
<dbReference type="InterPro" id="IPR011610">
    <property type="entry name" value="SAM_mthyl_Trfase_ML2640-like"/>
</dbReference>
<dbReference type="EC" id="2.1.1.-" evidence="6"/>
<evidence type="ECO:0000256" key="3">
    <source>
        <dbReference type="ARBA" id="ARBA00022603"/>
    </source>
</evidence>
<dbReference type="InterPro" id="IPR029063">
    <property type="entry name" value="SAM-dependent_MTases_sf"/>
</dbReference>
<name>A0ABW7WEQ7_9NOCA</name>
<dbReference type="InterPro" id="IPR007213">
    <property type="entry name" value="Ppm1/Ppm2/Tcmp"/>
</dbReference>
<keyword evidence="5 6" id="KW-0949">S-adenosyl-L-methionine</keyword>
<evidence type="ECO:0000313" key="8">
    <source>
        <dbReference type="Proteomes" id="UP001611450"/>
    </source>
</evidence>
<accession>A0ABW7WEQ7</accession>
<dbReference type="GO" id="GO:0008168">
    <property type="term" value="F:methyltransferase activity"/>
    <property type="evidence" value="ECO:0007669"/>
    <property type="project" value="UniProtKB-KW"/>
</dbReference>
<dbReference type="EMBL" id="JBIRXV010000002">
    <property type="protein sequence ID" value="MFI2321437.1"/>
    <property type="molecule type" value="Genomic_DNA"/>
</dbReference>
<evidence type="ECO:0000256" key="1">
    <source>
        <dbReference type="ARBA" id="ARBA00003907"/>
    </source>
</evidence>
<dbReference type="Gene3D" id="3.40.50.150">
    <property type="entry name" value="Vaccinia Virus protein VP39"/>
    <property type="match status" value="1"/>
</dbReference>
<comment type="caution">
    <text evidence="7">The sequence shown here is derived from an EMBL/GenBank/DDBJ whole genome shotgun (WGS) entry which is preliminary data.</text>
</comment>
<dbReference type="PANTHER" id="PTHR43619:SF2">
    <property type="entry name" value="S-ADENOSYL-L-METHIONINE-DEPENDENT METHYLTRANSFERASES SUPERFAMILY PROTEIN"/>
    <property type="match status" value="1"/>
</dbReference>
<keyword evidence="3 6" id="KW-0489">Methyltransferase</keyword>
<keyword evidence="8" id="KW-1185">Reference proteome</keyword>